<dbReference type="InterPro" id="IPR029058">
    <property type="entry name" value="AB_hydrolase_fold"/>
</dbReference>
<feature type="region of interest" description="Disordered" evidence="2">
    <location>
        <begin position="1"/>
        <end position="39"/>
    </location>
</feature>
<organism evidence="3">
    <name type="scientific">Lepeophtheirus salmonis</name>
    <name type="common">Salmon louse</name>
    <name type="synonym">Caligus salmonis</name>
    <dbReference type="NCBI Taxonomy" id="72036"/>
    <lineage>
        <taxon>Eukaryota</taxon>
        <taxon>Metazoa</taxon>
        <taxon>Ecdysozoa</taxon>
        <taxon>Arthropoda</taxon>
        <taxon>Crustacea</taxon>
        <taxon>Multicrustacea</taxon>
        <taxon>Hexanauplia</taxon>
        <taxon>Copepoda</taxon>
        <taxon>Siphonostomatoida</taxon>
        <taxon>Caligidae</taxon>
        <taxon>Lepeophtheirus</taxon>
    </lineage>
</organism>
<evidence type="ECO:0000313" key="3">
    <source>
        <dbReference type="EMBL" id="CDW40671.1"/>
    </source>
</evidence>
<feature type="non-terminal residue" evidence="3">
    <location>
        <position position="1"/>
    </location>
</feature>
<sequence>VIQNMRSTKKYSEIGSCPTLNSGSRPLLSRSLSGNSGDRKTIEEMVQTSKGQILVAREGDPKKPVILTYHDLALNYLSNFQTFFHAGESKSILDTFCIYHLTAPGQELNAQDLPDDYTYPNLDELSEQVEYVMHYYGIAHCVGFGCGLGANILVRFARRRPTMVDGLILINCNSQNAGWLEWVYHKVNIKSLKKHQHCSNIPDSVIEYLVWYYMGRSGRSLDATSLSSIYKQHFLAEVNPRNLWLLMQTYMQRKDLNLARELAPNGKTLFGSTRTLKCQVLNITGDFSPHVEATVAFNGRLQPNKCTWMKIQDASMVLEEAPSKVAEAVKLFLQGLGYSLRNKRSQSVCATPSNGTPIRKPDSKAEESLGDAIKQLVIDTEFKINLD</sequence>
<dbReference type="Pfam" id="PF03096">
    <property type="entry name" value="Ndr"/>
    <property type="match status" value="1"/>
</dbReference>
<dbReference type="EMBL" id="HACA01023310">
    <property type="protein sequence ID" value="CDW40671.1"/>
    <property type="molecule type" value="Transcribed_RNA"/>
</dbReference>
<dbReference type="Gene3D" id="3.40.50.1820">
    <property type="entry name" value="alpha/beta hydrolase"/>
    <property type="match status" value="1"/>
</dbReference>
<dbReference type="AlphaFoldDB" id="A0A0K2USI1"/>
<evidence type="ECO:0000256" key="2">
    <source>
        <dbReference type="SAM" id="MobiDB-lite"/>
    </source>
</evidence>
<dbReference type="SUPFAM" id="SSF53474">
    <property type="entry name" value="alpha/beta-Hydrolases"/>
    <property type="match status" value="1"/>
</dbReference>
<accession>A0A0K2USI1</accession>
<reference evidence="3" key="1">
    <citation type="submission" date="2014-05" db="EMBL/GenBank/DDBJ databases">
        <authorList>
            <person name="Chronopoulou M."/>
        </authorList>
    </citation>
    <scope>NUCLEOTIDE SEQUENCE</scope>
    <source>
        <tissue evidence="3">Whole organism</tissue>
    </source>
</reference>
<feature type="compositionally biased region" description="Low complexity" evidence="2">
    <location>
        <begin position="20"/>
        <end position="36"/>
    </location>
</feature>
<evidence type="ECO:0000256" key="1">
    <source>
        <dbReference type="ARBA" id="ARBA00005598"/>
    </source>
</evidence>
<comment type="similarity">
    <text evidence="1">Belongs to the NDRG family.</text>
</comment>
<name>A0A0K2USI1_LEPSM</name>
<dbReference type="InterPro" id="IPR004142">
    <property type="entry name" value="NDRG"/>
</dbReference>
<dbReference type="OrthoDB" id="741027at2759"/>
<proteinExistence type="inferred from homology"/>
<dbReference type="PANTHER" id="PTHR11034">
    <property type="entry name" value="N-MYC DOWNSTREAM REGULATED"/>
    <property type="match status" value="1"/>
</dbReference>
<protein>
    <submittedName>
        <fullName evidence="3">Protein NDRG3like [Bombus terrestris]</fullName>
    </submittedName>
</protein>